<comment type="caution">
    <text evidence="1">The sequence shown here is derived from an EMBL/GenBank/DDBJ whole genome shotgun (WGS) entry which is preliminary data.</text>
</comment>
<proteinExistence type="predicted"/>
<gene>
    <name evidence="1" type="ORF">O181_001959</name>
</gene>
<keyword evidence="2" id="KW-1185">Reference proteome</keyword>
<dbReference type="Proteomes" id="UP000765509">
    <property type="component" value="Unassembled WGS sequence"/>
</dbReference>
<name>A0A9Q3BBI8_9BASI</name>
<dbReference type="OrthoDB" id="3344688at2759"/>
<accession>A0A9Q3BBI8</accession>
<dbReference type="AlphaFoldDB" id="A0A9Q3BBI8"/>
<reference evidence="1" key="1">
    <citation type="submission" date="2021-03" db="EMBL/GenBank/DDBJ databases">
        <title>Draft genome sequence of rust myrtle Austropuccinia psidii MF-1, a brazilian biotype.</title>
        <authorList>
            <person name="Quecine M.C."/>
            <person name="Pachon D.M.R."/>
            <person name="Bonatelli M.L."/>
            <person name="Correr F.H."/>
            <person name="Franceschini L.M."/>
            <person name="Leite T.F."/>
            <person name="Margarido G.R.A."/>
            <person name="Almeida C.A."/>
            <person name="Ferrarezi J.A."/>
            <person name="Labate C.A."/>
        </authorList>
    </citation>
    <scope>NUCLEOTIDE SEQUENCE</scope>
    <source>
        <strain evidence="1">MF-1</strain>
    </source>
</reference>
<dbReference type="EMBL" id="AVOT02000311">
    <property type="protein sequence ID" value="MBW0462244.1"/>
    <property type="molecule type" value="Genomic_DNA"/>
</dbReference>
<organism evidence="1 2">
    <name type="scientific">Austropuccinia psidii MF-1</name>
    <dbReference type="NCBI Taxonomy" id="1389203"/>
    <lineage>
        <taxon>Eukaryota</taxon>
        <taxon>Fungi</taxon>
        <taxon>Dikarya</taxon>
        <taxon>Basidiomycota</taxon>
        <taxon>Pucciniomycotina</taxon>
        <taxon>Pucciniomycetes</taxon>
        <taxon>Pucciniales</taxon>
        <taxon>Sphaerophragmiaceae</taxon>
        <taxon>Austropuccinia</taxon>
    </lineage>
</organism>
<evidence type="ECO:0008006" key="3">
    <source>
        <dbReference type="Google" id="ProtNLM"/>
    </source>
</evidence>
<sequence>MSNCKSVSTPMIPNSRLIPMKENEKSPEFDYRQAIGLLNYLVSCTRPDLAFVTAALSQFLEKPTNGMFLLSKESCDIYKELTIIA</sequence>
<protein>
    <recommendedName>
        <fullName evidence="3">Retrovirus-related Pol polyprotein from transposon TNT 1-94</fullName>
    </recommendedName>
</protein>
<evidence type="ECO:0000313" key="2">
    <source>
        <dbReference type="Proteomes" id="UP000765509"/>
    </source>
</evidence>
<evidence type="ECO:0000313" key="1">
    <source>
        <dbReference type="EMBL" id="MBW0462244.1"/>
    </source>
</evidence>